<evidence type="ECO:0000256" key="5">
    <source>
        <dbReference type="ARBA" id="ARBA00023004"/>
    </source>
</evidence>
<dbReference type="InterPro" id="IPR023404">
    <property type="entry name" value="rSAM_horseshoe"/>
</dbReference>
<dbReference type="InterPro" id="IPR058240">
    <property type="entry name" value="rSAM_sf"/>
</dbReference>
<dbReference type="InterPro" id="IPR006638">
    <property type="entry name" value="Elp3/MiaA/NifB-like_rSAM"/>
</dbReference>
<dbReference type="PANTHER" id="PTHR11135:SF1">
    <property type="entry name" value="PROTEIN YHCC"/>
    <property type="match status" value="1"/>
</dbReference>
<dbReference type="PANTHER" id="PTHR11135">
    <property type="entry name" value="HISTONE ACETYLTRANSFERASE-RELATED"/>
    <property type="match status" value="1"/>
</dbReference>
<dbReference type="STRING" id="1560234.SP90_10090"/>
<keyword evidence="6" id="KW-0411">Iron-sulfur</keyword>
<keyword evidence="9" id="KW-1185">Reference proteome</keyword>
<keyword evidence="2" id="KW-0004">4Fe-4S</keyword>
<dbReference type="PROSITE" id="PS51918">
    <property type="entry name" value="RADICAL_SAM"/>
    <property type="match status" value="1"/>
</dbReference>
<dbReference type="InterPro" id="IPR005911">
    <property type="entry name" value="YhcC-like"/>
</dbReference>
<evidence type="ECO:0000256" key="1">
    <source>
        <dbReference type="ARBA" id="ARBA00001966"/>
    </source>
</evidence>
<dbReference type="GO" id="GO:0003824">
    <property type="term" value="F:catalytic activity"/>
    <property type="evidence" value="ECO:0007669"/>
    <property type="project" value="InterPro"/>
</dbReference>
<name>A0A1B7XBX9_9BACT</name>
<gene>
    <name evidence="8" type="ORF">SP90_10090</name>
</gene>
<comment type="caution">
    <text evidence="8">The sequence shown here is derived from an EMBL/GenBank/DDBJ whole genome shotgun (WGS) entry which is preliminary data.</text>
</comment>
<dbReference type="Gene3D" id="3.80.30.20">
    <property type="entry name" value="tm_1862 like domain"/>
    <property type="match status" value="1"/>
</dbReference>
<dbReference type="InterPro" id="IPR039661">
    <property type="entry name" value="ELP3"/>
</dbReference>
<keyword evidence="3" id="KW-0949">S-adenosyl-L-methionine</keyword>
<reference evidence="8 9" key="1">
    <citation type="submission" date="2015-01" db="EMBL/GenBank/DDBJ databases">
        <title>Desulfovibrio sp. JC271 draft genome sequence.</title>
        <authorList>
            <person name="Shivani Y."/>
            <person name="Subhash Y."/>
            <person name="Sasikala C."/>
            <person name="Ramana C.V."/>
        </authorList>
    </citation>
    <scope>NUCLEOTIDE SEQUENCE [LARGE SCALE GENOMIC DNA]</scope>
    <source>
        <strain evidence="8 9">JC271</strain>
    </source>
</reference>
<dbReference type="EMBL" id="JXMS01000016">
    <property type="protein sequence ID" value="OBQ50257.1"/>
    <property type="molecule type" value="Genomic_DNA"/>
</dbReference>
<dbReference type="SMART" id="SM00729">
    <property type="entry name" value="Elp3"/>
    <property type="match status" value="1"/>
</dbReference>
<organism evidence="8 9">
    <name type="scientific">Halodesulfovibrio spirochaetisodalis</name>
    <dbReference type="NCBI Taxonomy" id="1560234"/>
    <lineage>
        <taxon>Bacteria</taxon>
        <taxon>Pseudomonadati</taxon>
        <taxon>Thermodesulfobacteriota</taxon>
        <taxon>Desulfovibrionia</taxon>
        <taxon>Desulfovibrionales</taxon>
        <taxon>Desulfovibrionaceae</taxon>
        <taxon>Halodesulfovibrio</taxon>
    </lineage>
</organism>
<dbReference type="SFLD" id="SFLDG01086">
    <property type="entry name" value="elongater_protein-like"/>
    <property type="match status" value="1"/>
</dbReference>
<dbReference type="InterPro" id="IPR007197">
    <property type="entry name" value="rSAM"/>
</dbReference>
<dbReference type="InterPro" id="IPR032432">
    <property type="entry name" value="Radical_SAM_C"/>
</dbReference>
<dbReference type="SFLD" id="SFLDG01091">
    <property type="entry name" value="uncharacterized_CHP01210-like"/>
    <property type="match status" value="1"/>
</dbReference>
<dbReference type="GO" id="GO:0051539">
    <property type="term" value="F:4 iron, 4 sulfur cluster binding"/>
    <property type="evidence" value="ECO:0007669"/>
    <property type="project" value="UniProtKB-KW"/>
</dbReference>
<proteinExistence type="predicted"/>
<dbReference type="AlphaFoldDB" id="A0A1B7XBX9"/>
<keyword evidence="4" id="KW-0479">Metal-binding</keyword>
<evidence type="ECO:0000256" key="4">
    <source>
        <dbReference type="ARBA" id="ARBA00022723"/>
    </source>
</evidence>
<evidence type="ECO:0000259" key="7">
    <source>
        <dbReference type="PROSITE" id="PS51918"/>
    </source>
</evidence>
<keyword evidence="5" id="KW-0408">Iron</keyword>
<dbReference type="Pfam" id="PF16199">
    <property type="entry name" value="Radical_SAM_C"/>
    <property type="match status" value="1"/>
</dbReference>
<dbReference type="Pfam" id="PF04055">
    <property type="entry name" value="Radical_SAM"/>
    <property type="match status" value="1"/>
</dbReference>
<dbReference type="OrthoDB" id="9801689at2"/>
<sequence>MNRYLQLATYFRYRFAERVQKIPLDAGATCPNRDGTLSSSGCIFCNPSGSGSGMGLQGMNLNDQWDFWYNKYTRSQNARLFIAYLQSFSNTYGPPEKLSENLDSIASLQGVMGVSIGTRPDCINVEKLDIIAKLQLDEVWLELGLQSAHDRTLTHINRGHSYEDFVQAVTLAAERNINVCVHLIAGLPNETIDDFLQTVEMVSELPIRGIKFHSLYVAEDTVLETMWRNGEYTPMTEAEFIDAIARAVPKVPSTVVVQRLTGDALEGELLAPHWGTPKRVLVDKIMAELVARDMWQGKEVDAQQGIPLWFTIRENLPRRLREQWDAEYDAVAEQLGFLPRQ</sequence>
<evidence type="ECO:0000313" key="9">
    <source>
        <dbReference type="Proteomes" id="UP000091979"/>
    </source>
</evidence>
<dbReference type="PATRIC" id="fig|1560234.3.peg.855"/>
<evidence type="ECO:0000256" key="6">
    <source>
        <dbReference type="ARBA" id="ARBA00023014"/>
    </source>
</evidence>
<accession>A0A1B7XBX9</accession>
<dbReference type="Proteomes" id="UP000091979">
    <property type="component" value="Unassembled WGS sequence"/>
</dbReference>
<feature type="domain" description="Radical SAM core" evidence="7">
    <location>
        <begin position="14"/>
        <end position="252"/>
    </location>
</feature>
<dbReference type="RefSeq" id="WP_066855344.1">
    <property type="nucleotide sequence ID" value="NZ_JXMS01000016.1"/>
</dbReference>
<protein>
    <submittedName>
        <fullName evidence="8">Radical SAM protein</fullName>
    </submittedName>
</protein>
<dbReference type="NCBIfam" id="TIGR01212">
    <property type="entry name" value="TIGR01212 family radical SAM protein"/>
    <property type="match status" value="1"/>
</dbReference>
<evidence type="ECO:0000313" key="8">
    <source>
        <dbReference type="EMBL" id="OBQ50257.1"/>
    </source>
</evidence>
<dbReference type="GO" id="GO:0046872">
    <property type="term" value="F:metal ion binding"/>
    <property type="evidence" value="ECO:0007669"/>
    <property type="project" value="UniProtKB-KW"/>
</dbReference>
<evidence type="ECO:0000256" key="3">
    <source>
        <dbReference type="ARBA" id="ARBA00022691"/>
    </source>
</evidence>
<evidence type="ECO:0000256" key="2">
    <source>
        <dbReference type="ARBA" id="ARBA00022485"/>
    </source>
</evidence>
<dbReference type="SFLD" id="SFLDS00029">
    <property type="entry name" value="Radical_SAM"/>
    <property type="match status" value="1"/>
</dbReference>
<dbReference type="SUPFAM" id="SSF102114">
    <property type="entry name" value="Radical SAM enzymes"/>
    <property type="match status" value="1"/>
</dbReference>
<comment type="cofactor">
    <cofactor evidence="1">
        <name>[4Fe-4S] cluster</name>
        <dbReference type="ChEBI" id="CHEBI:49883"/>
    </cofactor>
</comment>